<evidence type="ECO:0000256" key="1">
    <source>
        <dbReference type="SAM" id="Phobius"/>
    </source>
</evidence>
<gene>
    <name evidence="2" type="ORF">C834K_0455</name>
</gene>
<dbReference type="OrthoDB" id="9953003at2"/>
<dbReference type="AlphaFoldDB" id="A0A3B0PP17"/>
<sequence length="92" mass="9633">MAAITSNSINTASIQQVQSKTKKFIPSTLCVRITSIVLITLAILAVVGSCAALILTTNLWFLLLSAAGGLCLSLGVIINFALPVKKESRSLS</sequence>
<organism evidence="2 3">
    <name type="scientific">Chlamydia poikilotherma</name>
    <dbReference type="NCBI Taxonomy" id="1967783"/>
    <lineage>
        <taxon>Bacteria</taxon>
        <taxon>Pseudomonadati</taxon>
        <taxon>Chlamydiota</taxon>
        <taxon>Chlamydiia</taxon>
        <taxon>Chlamydiales</taxon>
        <taxon>Chlamydiaceae</taxon>
        <taxon>Chlamydia/Chlamydophila group</taxon>
        <taxon>Chlamydia</taxon>
    </lineage>
</organism>
<accession>A0A3B0PP17</accession>
<evidence type="ECO:0000313" key="3">
    <source>
        <dbReference type="Proteomes" id="UP000258476"/>
    </source>
</evidence>
<keyword evidence="1" id="KW-1133">Transmembrane helix</keyword>
<dbReference type="RefSeq" id="WP_117274225.1">
    <property type="nucleotide sequence ID" value="NZ_LS992154.1"/>
</dbReference>
<feature type="transmembrane region" description="Helical" evidence="1">
    <location>
        <begin position="29"/>
        <end position="54"/>
    </location>
</feature>
<keyword evidence="1" id="KW-0472">Membrane</keyword>
<name>A0A3B0PP17_9CHLA</name>
<reference evidence="3" key="1">
    <citation type="submission" date="2017-11" db="EMBL/GenBank/DDBJ databases">
        <authorList>
            <person name="Seth-Smith MB H."/>
        </authorList>
    </citation>
    <scope>NUCLEOTIDE SEQUENCE [LARGE SCALE GENOMIC DNA]</scope>
</reference>
<proteinExistence type="predicted"/>
<dbReference type="KEGG" id="chla:C834K_0455"/>
<keyword evidence="1" id="KW-0812">Transmembrane</keyword>
<feature type="transmembrane region" description="Helical" evidence="1">
    <location>
        <begin position="60"/>
        <end position="82"/>
    </location>
</feature>
<evidence type="ECO:0000313" key="2">
    <source>
        <dbReference type="EMBL" id="SYX08913.1"/>
    </source>
</evidence>
<dbReference type="Proteomes" id="UP000258476">
    <property type="component" value="Chromosome"/>
</dbReference>
<keyword evidence="3" id="KW-1185">Reference proteome</keyword>
<protein>
    <submittedName>
        <fullName evidence="2">Uncharacterized protein</fullName>
    </submittedName>
</protein>
<dbReference type="EMBL" id="LS992154">
    <property type="protein sequence ID" value="SYX08913.1"/>
    <property type="molecule type" value="Genomic_DNA"/>
</dbReference>